<evidence type="ECO:0000313" key="4">
    <source>
        <dbReference type="Proteomes" id="UP001151234"/>
    </source>
</evidence>
<dbReference type="NCBIfam" id="TIGR01414">
    <property type="entry name" value="autotrans_barl"/>
    <property type="match status" value="1"/>
</dbReference>
<dbReference type="EMBL" id="JAPJZI010000001">
    <property type="protein sequence ID" value="MDA5400247.1"/>
    <property type="molecule type" value="Genomic_DNA"/>
</dbReference>
<comment type="caution">
    <text evidence="3">The sequence shown here is derived from an EMBL/GenBank/DDBJ whole genome shotgun (WGS) entry which is preliminary data.</text>
</comment>
<reference evidence="3" key="1">
    <citation type="submission" date="2022-11" db="EMBL/GenBank/DDBJ databases">
        <title>Draft genome sequence of Hoeflea poritis E7-10 and Hoeflea prorocentri PM5-8, separated from scleractinian coral Porites lutea and marine dinoflagellate.</title>
        <authorList>
            <person name="Zhang G."/>
            <person name="Wei Q."/>
            <person name="Cai L."/>
        </authorList>
    </citation>
    <scope>NUCLEOTIDE SEQUENCE</scope>
    <source>
        <strain evidence="3">PM5-8</strain>
    </source>
</reference>
<gene>
    <name evidence="3" type="ORF">OQ273_16840</name>
</gene>
<dbReference type="GO" id="GO:0019867">
    <property type="term" value="C:outer membrane"/>
    <property type="evidence" value="ECO:0007669"/>
    <property type="project" value="InterPro"/>
</dbReference>
<keyword evidence="1" id="KW-0732">Signal</keyword>
<dbReference type="SUPFAM" id="SSF103515">
    <property type="entry name" value="Autotransporter"/>
    <property type="match status" value="1"/>
</dbReference>
<proteinExistence type="predicted"/>
<dbReference type="InterPro" id="IPR036709">
    <property type="entry name" value="Autotransporte_beta_dom_sf"/>
</dbReference>
<feature type="domain" description="Autotransporter" evidence="2">
    <location>
        <begin position="332"/>
        <end position="589"/>
    </location>
</feature>
<name>A0A9X3UKX1_9HYPH</name>
<evidence type="ECO:0000256" key="1">
    <source>
        <dbReference type="SAM" id="SignalP"/>
    </source>
</evidence>
<dbReference type="RefSeq" id="WP_267991691.1">
    <property type="nucleotide sequence ID" value="NZ_JAPJZI010000001.1"/>
</dbReference>
<dbReference type="AlphaFoldDB" id="A0A9X3UKX1"/>
<accession>A0A9X3UKX1</accession>
<protein>
    <submittedName>
        <fullName evidence="3">Autotransporter outer membrane beta-barrel domain-containing protein</fullName>
    </submittedName>
</protein>
<feature type="signal peptide" evidence="1">
    <location>
        <begin position="1"/>
        <end position="24"/>
    </location>
</feature>
<keyword evidence="4" id="KW-1185">Reference proteome</keyword>
<organism evidence="3 4">
    <name type="scientific">Hoeflea prorocentri</name>
    <dbReference type="NCBI Taxonomy" id="1922333"/>
    <lineage>
        <taxon>Bacteria</taxon>
        <taxon>Pseudomonadati</taxon>
        <taxon>Pseudomonadota</taxon>
        <taxon>Alphaproteobacteria</taxon>
        <taxon>Hyphomicrobiales</taxon>
        <taxon>Rhizobiaceae</taxon>
        <taxon>Hoeflea</taxon>
    </lineage>
</organism>
<dbReference type="SMART" id="SM00869">
    <property type="entry name" value="Autotransporter"/>
    <property type="match status" value="1"/>
</dbReference>
<dbReference type="Gene3D" id="2.40.128.130">
    <property type="entry name" value="Autotransporter beta-domain"/>
    <property type="match status" value="1"/>
</dbReference>
<dbReference type="PROSITE" id="PS51208">
    <property type="entry name" value="AUTOTRANSPORTER"/>
    <property type="match status" value="1"/>
</dbReference>
<dbReference type="InterPro" id="IPR006315">
    <property type="entry name" value="OM_autotransptr_brl_dom"/>
</dbReference>
<dbReference type="Proteomes" id="UP001151234">
    <property type="component" value="Unassembled WGS sequence"/>
</dbReference>
<dbReference type="Pfam" id="PF03797">
    <property type="entry name" value="Autotransporter"/>
    <property type="match status" value="1"/>
</dbReference>
<dbReference type="InterPro" id="IPR005546">
    <property type="entry name" value="Autotransporte_beta"/>
</dbReference>
<evidence type="ECO:0000259" key="2">
    <source>
        <dbReference type="PROSITE" id="PS51208"/>
    </source>
</evidence>
<sequence length="589" mass="63317">MRRRTAWLALVWLALSLFGVGAHAAATVQISPASGTGNSVLLADGAAVSDVHDQVRNLNYAVTGESQITITFDWYADRIPLYGNTWNNGIHIKLFYYDGSSWSEIYSELVEGDQFVGVGLTTRLLNIWQTRTVVFDIPNPTSGVKYIRASIIDRFSSNDRLNQTRGCESCGSDPGGSTFEGSRHFDNADVSFEMEVTGTGLDPVDVTTGQIGAFTETRGRLILENQPQLERRLDRLNGTITNNGGVSGFGFAYRNGALPFEATLGRERASLSYSLLRSRAPAELQGLSGDVTGLANALVGSPPDEAGASTVTNAFDRATVEALDNNPPGADPPRQRYDIWAEGTFSRFNAAAGDGNFGVVHTGMDYLFTENILLGLGSQFDWTDMNAPDGTGSVTGWGFMVGPYGTARLAPNLIVDARAAWGRSYNEVSPLATYQDDFDAGRWLATGALVGEFSTGGLTILPEARLSWFREQSDAYVDSLGAVIPEVTVETGTFEFGPTISAAMPLDNGMTFVPFTTVTGIWTFAQRNTATTVSGQPRLAEEGVRSQLEIGFDAKGENGFSLSASGFYDGLGDEDFEAYGGTIGLRHSF</sequence>
<feature type="chain" id="PRO_5040727825" evidence="1">
    <location>
        <begin position="25"/>
        <end position="589"/>
    </location>
</feature>
<evidence type="ECO:0000313" key="3">
    <source>
        <dbReference type="EMBL" id="MDA5400247.1"/>
    </source>
</evidence>